<reference evidence="1" key="1">
    <citation type="submission" date="2024-09" db="EMBL/GenBank/DDBJ databases">
        <title>Black Yeasts Isolated from many extreme environments.</title>
        <authorList>
            <person name="Coleine C."/>
            <person name="Stajich J.E."/>
            <person name="Selbmann L."/>
        </authorList>
    </citation>
    <scope>NUCLEOTIDE SEQUENCE</scope>
    <source>
        <strain evidence="1">CCFEE 5737</strain>
    </source>
</reference>
<proteinExistence type="predicted"/>
<keyword evidence="2" id="KW-1185">Reference proteome</keyword>
<gene>
    <name evidence="1" type="ORF">LTS18_006091</name>
</gene>
<dbReference type="EMBL" id="JAWDJW010001479">
    <property type="protein sequence ID" value="KAK3078966.1"/>
    <property type="molecule type" value="Genomic_DNA"/>
</dbReference>
<organism evidence="1 2">
    <name type="scientific">Coniosporium uncinatum</name>
    <dbReference type="NCBI Taxonomy" id="93489"/>
    <lineage>
        <taxon>Eukaryota</taxon>
        <taxon>Fungi</taxon>
        <taxon>Dikarya</taxon>
        <taxon>Ascomycota</taxon>
        <taxon>Pezizomycotina</taxon>
        <taxon>Dothideomycetes</taxon>
        <taxon>Dothideomycetes incertae sedis</taxon>
        <taxon>Coniosporium</taxon>
    </lineage>
</organism>
<name>A0ACC3DQK2_9PEZI</name>
<evidence type="ECO:0000313" key="1">
    <source>
        <dbReference type="EMBL" id="KAK3078966.1"/>
    </source>
</evidence>
<sequence>MEPLGSEHPELHRISLSPPTEAQHLPDFAPTWSPSKKPVLDPESLPIGKLHKGWERQAQEPNNKDARYKKVWKRYDIKSGQENECTEADDSENRDVQIRRKTSGTPKRAVKKLRVDAPVSAFALSDNTRAKSRATKWDRRKSMLPRKAPSRLDVYRDTAKEQESVQQQHGTMSDIEGEAKPQAGVQRMDDLLEPKDGSPEAITPNQEFPPSEDTPPSGEDSLIAPQLTASKCDLRSHEETHESLPTAGKEQTNLIPSTLTPRSLSNPTALPATPEELQTEVDTEMMNPNSSEVNASHLHSARKLKAEIGELIEATPPLSATVDQETVGAESGTAKSAIAVQNDQLNECNTALPEASRLKKHGEEETAASSSNMTPHVKQAEQNLEESDEDAPIKNKTASSPELHFSEDSRFPKETPNDEHGRSAQHSIQTGNTVKVATELDDEAANIAFKHELYTRTHNDVPVETQEPSEVSNLERTVAPSTSNTMPTSDAVGGLNQSGKEAGINTQAAVDIMMTGPDVASEVPSTPPAVAQENTTSHFEYDTEILKDFLSRNAANKATVFSRRESLSNRRDSGA</sequence>
<protein>
    <submittedName>
        <fullName evidence="1">Uncharacterized protein</fullName>
    </submittedName>
</protein>
<feature type="non-terminal residue" evidence="1">
    <location>
        <position position="575"/>
    </location>
</feature>
<dbReference type="Proteomes" id="UP001186974">
    <property type="component" value="Unassembled WGS sequence"/>
</dbReference>
<evidence type="ECO:0000313" key="2">
    <source>
        <dbReference type="Proteomes" id="UP001186974"/>
    </source>
</evidence>
<comment type="caution">
    <text evidence="1">The sequence shown here is derived from an EMBL/GenBank/DDBJ whole genome shotgun (WGS) entry which is preliminary data.</text>
</comment>
<accession>A0ACC3DQK2</accession>